<dbReference type="PANTHER" id="PTHR43685:SF2">
    <property type="entry name" value="GLYCOSYLTRANSFERASE 2-LIKE DOMAIN-CONTAINING PROTEIN"/>
    <property type="match status" value="1"/>
</dbReference>
<evidence type="ECO:0000313" key="3">
    <source>
        <dbReference type="Proteomes" id="UP000027451"/>
    </source>
</evidence>
<comment type="caution">
    <text evidence="2">The sequence shown here is derived from an EMBL/GenBank/DDBJ whole genome shotgun (WGS) entry which is preliminary data.</text>
</comment>
<dbReference type="Proteomes" id="UP000027451">
    <property type="component" value="Unassembled WGS sequence"/>
</dbReference>
<dbReference type="SUPFAM" id="SSF53448">
    <property type="entry name" value="Nucleotide-diphospho-sugar transferases"/>
    <property type="match status" value="1"/>
</dbReference>
<evidence type="ECO:0000259" key="1">
    <source>
        <dbReference type="Pfam" id="PF00535"/>
    </source>
</evidence>
<dbReference type="RefSeq" id="WP_034471288.1">
    <property type="nucleotide sequence ID" value="NZ_JFHD01000005.1"/>
</dbReference>
<feature type="domain" description="Glycosyltransferase 2-like" evidence="1">
    <location>
        <begin position="4"/>
        <end position="110"/>
    </location>
</feature>
<dbReference type="InterPro" id="IPR029044">
    <property type="entry name" value="Nucleotide-diphossugar_trans"/>
</dbReference>
<name>A0A656QQW4_9BURK</name>
<sequence>MIGIVMRTKDRPVLLRRALKSVMRQSWKKWHVVIANTGDPRVVQRVLESLGATDGLAIEIVHLDKELSAEDATNAALERLSGAEHIAFHDDDDSWAPDFLGICVRQLETLSEIYPATVAVIALGKRVDEEIDGNVVRVKSTELMRPHMSAGFISLNAMVVENQFKNIQLLVKKSAVAKIRFDSLFGGMSDWDFHLRLLMAGDIYVIPQVLVFSHVRSSVRGPYANRSAAARAFAGTVAEATILGNAWLRADISSGTVGLGFLNSIRPVLEHLSWYATQSSNSSRAMLERLHGDIGALGAELSNVSGRVSRRPVRNVFKLGYLWLRSGRALHYLLQFLRTANSVGLRQAVDRTKTWLLLQR</sequence>
<accession>A0A656QQW4</accession>
<proteinExistence type="predicted"/>
<dbReference type="Pfam" id="PF00535">
    <property type="entry name" value="Glycos_transf_2"/>
    <property type="match status" value="1"/>
</dbReference>
<protein>
    <recommendedName>
        <fullName evidence="1">Glycosyltransferase 2-like domain-containing protein</fullName>
    </recommendedName>
</protein>
<gene>
    <name evidence="2" type="ORF">BG60_29515</name>
</gene>
<dbReference type="InterPro" id="IPR001173">
    <property type="entry name" value="Glyco_trans_2-like"/>
</dbReference>
<dbReference type="EMBL" id="JFHD01000005">
    <property type="protein sequence ID" value="KDR31784.1"/>
    <property type="molecule type" value="Genomic_DNA"/>
</dbReference>
<dbReference type="AlphaFoldDB" id="A0A656QQW4"/>
<evidence type="ECO:0000313" key="2">
    <source>
        <dbReference type="EMBL" id="KDR31784.1"/>
    </source>
</evidence>
<organism evidence="2 3">
    <name type="scientific">Caballeronia zhejiangensis</name>
    <dbReference type="NCBI Taxonomy" id="871203"/>
    <lineage>
        <taxon>Bacteria</taxon>
        <taxon>Pseudomonadati</taxon>
        <taxon>Pseudomonadota</taxon>
        <taxon>Betaproteobacteria</taxon>
        <taxon>Burkholderiales</taxon>
        <taxon>Burkholderiaceae</taxon>
        <taxon>Caballeronia</taxon>
    </lineage>
</organism>
<keyword evidence="3" id="KW-1185">Reference proteome</keyword>
<reference evidence="2 3" key="1">
    <citation type="submission" date="2014-03" db="EMBL/GenBank/DDBJ databases">
        <title>Draft Genome Sequences of Four Burkholderia Strains.</title>
        <authorList>
            <person name="Liu X.Y."/>
            <person name="Li C.X."/>
            <person name="Xu J.H."/>
        </authorList>
    </citation>
    <scope>NUCLEOTIDE SEQUENCE [LARGE SCALE GENOMIC DNA]</scope>
    <source>
        <strain evidence="2 3">OP-1</strain>
    </source>
</reference>
<dbReference type="InterPro" id="IPR050834">
    <property type="entry name" value="Glycosyltransf_2"/>
</dbReference>
<dbReference type="PANTHER" id="PTHR43685">
    <property type="entry name" value="GLYCOSYLTRANSFERASE"/>
    <property type="match status" value="1"/>
</dbReference>
<dbReference type="Gene3D" id="3.90.550.10">
    <property type="entry name" value="Spore Coat Polysaccharide Biosynthesis Protein SpsA, Chain A"/>
    <property type="match status" value="1"/>
</dbReference>